<dbReference type="AlphaFoldDB" id="A0A5C7B3H4"/>
<protein>
    <recommendedName>
        <fullName evidence="3">Lipocalin-like domain-containing protein</fullName>
    </recommendedName>
</protein>
<proteinExistence type="predicted"/>
<dbReference type="STRING" id="1123037.GCA_000425305_02889"/>
<evidence type="ECO:0008006" key="3">
    <source>
        <dbReference type="Google" id="ProtNLM"/>
    </source>
</evidence>
<dbReference type="Proteomes" id="UP000321938">
    <property type="component" value="Unassembled WGS sequence"/>
</dbReference>
<reference evidence="1 2" key="1">
    <citation type="submission" date="2019-08" db="EMBL/GenBank/DDBJ databases">
        <title>Genome of Psychroserpens burtonensis ACAM 167.</title>
        <authorList>
            <person name="Bowman J.P."/>
        </authorList>
    </citation>
    <scope>NUCLEOTIDE SEQUENCE [LARGE SCALE GENOMIC DNA]</scope>
    <source>
        <strain evidence="1 2">ACAM 167</strain>
    </source>
</reference>
<accession>A0A5C7B3H4</accession>
<evidence type="ECO:0000313" key="1">
    <source>
        <dbReference type="EMBL" id="TXE15285.1"/>
    </source>
</evidence>
<dbReference type="RefSeq" id="WP_028872609.1">
    <property type="nucleotide sequence ID" value="NZ_VOSB01000043.1"/>
</dbReference>
<organism evidence="1 2">
    <name type="scientific">Psychroserpens burtonensis</name>
    <dbReference type="NCBI Taxonomy" id="49278"/>
    <lineage>
        <taxon>Bacteria</taxon>
        <taxon>Pseudomonadati</taxon>
        <taxon>Bacteroidota</taxon>
        <taxon>Flavobacteriia</taxon>
        <taxon>Flavobacteriales</taxon>
        <taxon>Flavobacteriaceae</taxon>
        <taxon>Psychroserpens</taxon>
    </lineage>
</organism>
<keyword evidence="2" id="KW-1185">Reference proteome</keyword>
<sequence length="71" mass="7840">MRNSSVWIVMVFSLLACSDDDKTKRIEIKLLGTWQLSEVYSDPGDGSGYFTSIDSEKILTFLSSGTINSNA</sequence>
<evidence type="ECO:0000313" key="2">
    <source>
        <dbReference type="Proteomes" id="UP000321938"/>
    </source>
</evidence>
<name>A0A5C7B3H4_9FLAO</name>
<gene>
    <name evidence="1" type="ORF">ES692_17375</name>
</gene>
<dbReference type="OrthoDB" id="955522at2"/>
<dbReference type="PROSITE" id="PS51257">
    <property type="entry name" value="PROKAR_LIPOPROTEIN"/>
    <property type="match status" value="1"/>
</dbReference>
<dbReference type="EMBL" id="VOSB01000043">
    <property type="protein sequence ID" value="TXE15285.1"/>
    <property type="molecule type" value="Genomic_DNA"/>
</dbReference>
<comment type="caution">
    <text evidence="1">The sequence shown here is derived from an EMBL/GenBank/DDBJ whole genome shotgun (WGS) entry which is preliminary data.</text>
</comment>